<dbReference type="SUPFAM" id="SSF51905">
    <property type="entry name" value="FAD/NAD(P)-binding domain"/>
    <property type="match status" value="1"/>
</dbReference>
<evidence type="ECO:0000313" key="8">
    <source>
        <dbReference type="Proteomes" id="UP000193642"/>
    </source>
</evidence>
<organism evidence="7 8">
    <name type="scientific">Rhizoclosmatium globosum</name>
    <dbReference type="NCBI Taxonomy" id="329046"/>
    <lineage>
        <taxon>Eukaryota</taxon>
        <taxon>Fungi</taxon>
        <taxon>Fungi incertae sedis</taxon>
        <taxon>Chytridiomycota</taxon>
        <taxon>Chytridiomycota incertae sedis</taxon>
        <taxon>Chytridiomycetes</taxon>
        <taxon>Chytridiales</taxon>
        <taxon>Chytriomycetaceae</taxon>
        <taxon>Rhizoclosmatium</taxon>
    </lineage>
</organism>
<dbReference type="OrthoDB" id="417877at2759"/>
<name>A0A1Y2BTY8_9FUNG</name>
<evidence type="ECO:0000313" key="7">
    <source>
        <dbReference type="EMBL" id="ORY38222.1"/>
    </source>
</evidence>
<comment type="caution">
    <text evidence="7">The sequence shown here is derived from an EMBL/GenBank/DDBJ whole genome shotgun (WGS) entry which is preliminary data.</text>
</comment>
<keyword evidence="4" id="KW-0560">Oxidoreductase</keyword>
<dbReference type="Pfam" id="PF01494">
    <property type="entry name" value="FAD_binding_3"/>
    <property type="match status" value="1"/>
</dbReference>
<dbReference type="GO" id="GO:0004497">
    <property type="term" value="F:monooxygenase activity"/>
    <property type="evidence" value="ECO:0007669"/>
    <property type="project" value="UniProtKB-KW"/>
</dbReference>
<sequence length="426" mass="46088">MNSVVIIGGGLVGAATALALHKAGIKSAMYDQVNPMEVVMRGDALEFGESGGAVMIQAGGLRVLRTLGLLDECLANGLSSPYVTWAKIDGSSEIIGDMRIWNKKAGETDTRLLTPLHILRSKILIQACHRVGIKTHVGKKLVGVTQDENSVTATFADGTTATSDLLIGADGIHSATRRNVFGENLTAKFTGETGYIGVVNIKEHNITIKETDDVAFYIDRDHKYFVAVFKVSPEIAAVRVSTFEDPEEEDQSYRPFNDLPKHAGRLADLMQSWGVAPNVVKMMRCAFRISAASIYDLPDLESYNKDRVILIGDAAHGMVPNAGIGLLTGLEDVGTLLPILRHYPDGNDWKKALAMYSKVRVARGTAAANQARNMRAKGMAASVFGGGLNHFVFRLVVAGGNNGLFTLYTLFDCEEEVSKLIEEESK</sequence>
<dbReference type="GO" id="GO:0071949">
    <property type="term" value="F:FAD binding"/>
    <property type="evidence" value="ECO:0007669"/>
    <property type="project" value="InterPro"/>
</dbReference>
<evidence type="ECO:0000259" key="6">
    <source>
        <dbReference type="Pfam" id="PF01494"/>
    </source>
</evidence>
<feature type="domain" description="FAD-binding" evidence="6">
    <location>
        <begin position="3"/>
        <end position="370"/>
    </location>
</feature>
<dbReference type="InterPro" id="IPR002938">
    <property type="entry name" value="FAD-bd"/>
</dbReference>
<proteinExistence type="inferred from homology"/>
<dbReference type="STRING" id="329046.A0A1Y2BTY8"/>
<evidence type="ECO:0000256" key="3">
    <source>
        <dbReference type="ARBA" id="ARBA00022827"/>
    </source>
</evidence>
<dbReference type="EMBL" id="MCGO01000045">
    <property type="protein sequence ID" value="ORY38222.1"/>
    <property type="molecule type" value="Genomic_DNA"/>
</dbReference>
<keyword evidence="8" id="KW-1185">Reference proteome</keyword>
<dbReference type="Proteomes" id="UP000193642">
    <property type="component" value="Unassembled WGS sequence"/>
</dbReference>
<dbReference type="InterPro" id="IPR036188">
    <property type="entry name" value="FAD/NAD-bd_sf"/>
</dbReference>
<comment type="similarity">
    <text evidence="1">Belongs to the paxM FAD-dependent monooxygenase family.</text>
</comment>
<gene>
    <name evidence="7" type="ORF">BCR33DRAFT_832599</name>
</gene>
<evidence type="ECO:0000256" key="2">
    <source>
        <dbReference type="ARBA" id="ARBA00022630"/>
    </source>
</evidence>
<dbReference type="Gene3D" id="3.50.50.60">
    <property type="entry name" value="FAD/NAD(P)-binding domain"/>
    <property type="match status" value="1"/>
</dbReference>
<dbReference type="InterPro" id="IPR050493">
    <property type="entry name" value="FAD-dep_Monooxygenase_BioMet"/>
</dbReference>
<dbReference type="PANTHER" id="PTHR13789:SF309">
    <property type="entry name" value="PUTATIVE (AFU_ORTHOLOGUE AFUA_6G14510)-RELATED"/>
    <property type="match status" value="1"/>
</dbReference>
<reference evidence="7 8" key="1">
    <citation type="submission" date="2016-07" db="EMBL/GenBank/DDBJ databases">
        <title>Pervasive Adenine N6-methylation of Active Genes in Fungi.</title>
        <authorList>
            <consortium name="DOE Joint Genome Institute"/>
            <person name="Mondo S.J."/>
            <person name="Dannebaum R.O."/>
            <person name="Kuo R.C."/>
            <person name="Labutti K."/>
            <person name="Haridas S."/>
            <person name="Kuo A."/>
            <person name="Salamov A."/>
            <person name="Ahrendt S.R."/>
            <person name="Lipzen A."/>
            <person name="Sullivan W."/>
            <person name="Andreopoulos W.B."/>
            <person name="Clum A."/>
            <person name="Lindquist E."/>
            <person name="Daum C."/>
            <person name="Ramamoorthy G.K."/>
            <person name="Gryganskyi A."/>
            <person name="Culley D."/>
            <person name="Magnuson J.K."/>
            <person name="James T.Y."/>
            <person name="O'Malley M.A."/>
            <person name="Stajich J.E."/>
            <person name="Spatafora J.W."/>
            <person name="Visel A."/>
            <person name="Grigoriev I.V."/>
        </authorList>
    </citation>
    <scope>NUCLEOTIDE SEQUENCE [LARGE SCALE GENOMIC DNA]</scope>
    <source>
        <strain evidence="7 8">JEL800</strain>
    </source>
</reference>
<evidence type="ECO:0000256" key="1">
    <source>
        <dbReference type="ARBA" id="ARBA00007992"/>
    </source>
</evidence>
<dbReference type="AlphaFoldDB" id="A0A1Y2BTY8"/>
<keyword evidence="2" id="KW-0285">Flavoprotein</keyword>
<accession>A0A1Y2BTY8</accession>
<evidence type="ECO:0000256" key="4">
    <source>
        <dbReference type="ARBA" id="ARBA00023002"/>
    </source>
</evidence>
<dbReference type="PRINTS" id="PR00420">
    <property type="entry name" value="RNGMNOXGNASE"/>
</dbReference>
<dbReference type="PANTHER" id="PTHR13789">
    <property type="entry name" value="MONOOXYGENASE"/>
    <property type="match status" value="1"/>
</dbReference>
<evidence type="ECO:0000256" key="5">
    <source>
        <dbReference type="ARBA" id="ARBA00023033"/>
    </source>
</evidence>
<keyword evidence="3" id="KW-0274">FAD</keyword>
<keyword evidence="5" id="KW-0503">Monooxygenase</keyword>
<protein>
    <submittedName>
        <fullName evidence="7">FAD/NAD(P)-binding domain-containing protein</fullName>
    </submittedName>
</protein>